<dbReference type="PANTHER" id="PTHR11228">
    <property type="entry name" value="RADICAL SAM DOMAIN PROTEIN"/>
    <property type="match status" value="1"/>
</dbReference>
<evidence type="ECO:0000259" key="8">
    <source>
        <dbReference type="PROSITE" id="PS51918"/>
    </source>
</evidence>
<keyword evidence="4" id="KW-0411">Iron-sulfur</keyword>
<name>A0ABW2AP95_9MICO</name>
<dbReference type="InterPro" id="IPR023913">
    <property type="entry name" value="MftC"/>
</dbReference>
<feature type="domain" description="Radical SAM core" evidence="8">
    <location>
        <begin position="21"/>
        <end position="210"/>
    </location>
</feature>
<sequence>MTILESPPSPGRLVDQFERGLDAPICLTWELTYACNLACVHCLSSSGRRDPRELSTKECLELIDEFQRMQIFYVNIGGGEPTVRPDFWRIVEYAVNHQVGVKFSTNGFRIDRARAKWIASTGYLDVQISLDGATAEVNDAVRGRGTYDKALEALGHLADAGMTDTKISVVCTRHNIGQLDTFKAIADRYGAQLRLTRLRPAGRGADTWGELHPLPEQQRELYDWLVANGDNVLTGDSFFHLSAYGEALPGLNLCGAGRVVCLVDPVGEVYACPFAIHDRFKAGNIRDAGFAAVWQDSALFKQLREPQTGGACSMCSAYDSCRGGCMAAKFFTGLPLDGPDPECVKGNGAIPLQGVDPAGRPSPSQDHSHAGPVRNEPVPLTLQRRPPSRSCDENPWPEWAASEAMRRSIVPTLCVAKSPEVTTGGAPMLLVPVGSVEQHGPHLPLGTDGVIAQSVTARVAAALQEQGHRVSVAPAVAYGASGEHEGFDGTVSIGQDALSLLLLELGRSACRWAGSVIFVNAHGGNGVPIVRAVERLRYEGRAVAWVPVVIPHADAHAGRAETSMMLALQPDVVRMDLAAPGVLTPVAELMDRLRSGGLRAVTPSGVLGDPVGANAAEGAALLDAAVADVLDRVRRPDVDEHGQLRACPVGVP</sequence>
<accession>A0ABW2AP95</accession>
<dbReference type="Pfam" id="PF02633">
    <property type="entry name" value="Creatininase"/>
    <property type="match status" value="1"/>
</dbReference>
<dbReference type="SFLD" id="SFLDS00029">
    <property type="entry name" value="Radical_SAM"/>
    <property type="match status" value="1"/>
</dbReference>
<protein>
    <submittedName>
        <fullName evidence="9">Mycofactocin radical SAM maturase</fullName>
    </submittedName>
</protein>
<evidence type="ECO:0000256" key="3">
    <source>
        <dbReference type="ARBA" id="ARBA00023004"/>
    </source>
</evidence>
<dbReference type="InterPro" id="IPR034480">
    <property type="entry name" value="Heme_synthase-like"/>
</dbReference>
<dbReference type="InterPro" id="IPR023871">
    <property type="entry name" value="MftE"/>
</dbReference>
<dbReference type="InterPro" id="IPR003785">
    <property type="entry name" value="Creatininase/forma_Hydrolase"/>
</dbReference>
<dbReference type="NCBIfam" id="TIGR03962">
    <property type="entry name" value="mycofact_rSAM"/>
    <property type="match status" value="1"/>
</dbReference>
<dbReference type="CDD" id="cd01335">
    <property type="entry name" value="Radical_SAM"/>
    <property type="match status" value="1"/>
</dbReference>
<dbReference type="InterPro" id="IPR024087">
    <property type="entry name" value="Creatininase-like_sf"/>
</dbReference>
<dbReference type="Pfam" id="PF13186">
    <property type="entry name" value="SPASM"/>
    <property type="match status" value="1"/>
</dbReference>
<dbReference type="SUPFAM" id="SSF102114">
    <property type="entry name" value="Radical SAM enzymes"/>
    <property type="match status" value="1"/>
</dbReference>
<dbReference type="InterPro" id="IPR023885">
    <property type="entry name" value="4Fe4S-binding_SPASM_dom"/>
</dbReference>
<dbReference type="Proteomes" id="UP001596356">
    <property type="component" value="Unassembled WGS sequence"/>
</dbReference>
<evidence type="ECO:0000256" key="6">
    <source>
        <dbReference type="ARBA" id="ARBA00024029"/>
    </source>
</evidence>
<dbReference type="InterPro" id="IPR058240">
    <property type="entry name" value="rSAM_sf"/>
</dbReference>
<dbReference type="Pfam" id="PF04055">
    <property type="entry name" value="Radical_SAM"/>
    <property type="match status" value="1"/>
</dbReference>
<feature type="region of interest" description="Disordered" evidence="7">
    <location>
        <begin position="347"/>
        <end position="394"/>
    </location>
</feature>
<dbReference type="SFLD" id="SFLDG01386">
    <property type="entry name" value="main_SPASM_domain-containing"/>
    <property type="match status" value="1"/>
</dbReference>
<evidence type="ECO:0000313" key="9">
    <source>
        <dbReference type="EMBL" id="MFC6712885.1"/>
    </source>
</evidence>
<comment type="similarity">
    <text evidence="6">Belongs to the creatininase superfamily.</text>
</comment>
<keyword evidence="5" id="KW-0456">Lyase</keyword>
<dbReference type="NCBIfam" id="TIGR03964">
    <property type="entry name" value="mycofact_creat"/>
    <property type="match status" value="1"/>
</dbReference>
<dbReference type="NCBIfam" id="TIGR04085">
    <property type="entry name" value="rSAM_more_4Fe4S"/>
    <property type="match status" value="1"/>
</dbReference>
<evidence type="ECO:0000256" key="7">
    <source>
        <dbReference type="SAM" id="MobiDB-lite"/>
    </source>
</evidence>
<proteinExistence type="inferred from homology"/>
<dbReference type="SFLD" id="SFLDF00316">
    <property type="entry name" value="C-terminal_tyrosine_decarboxyl"/>
    <property type="match status" value="1"/>
</dbReference>
<gene>
    <name evidence="9" type="primary">mftC</name>
    <name evidence="9" type="ORF">ACFQBT_03125</name>
</gene>
<dbReference type="InterPro" id="IPR007197">
    <property type="entry name" value="rSAM"/>
</dbReference>
<keyword evidence="1" id="KW-0949">S-adenosyl-L-methionine</keyword>
<dbReference type="InterPro" id="IPR050377">
    <property type="entry name" value="Radical_SAM_PqqE_MftC-like"/>
</dbReference>
<evidence type="ECO:0000256" key="4">
    <source>
        <dbReference type="ARBA" id="ARBA00023014"/>
    </source>
</evidence>
<dbReference type="PROSITE" id="PS51918">
    <property type="entry name" value="RADICAL_SAM"/>
    <property type="match status" value="1"/>
</dbReference>
<dbReference type="SFLD" id="SFLDG01385">
    <property type="entry name" value="heme_carboxy_lyase_like"/>
    <property type="match status" value="1"/>
</dbReference>
<keyword evidence="10" id="KW-1185">Reference proteome</keyword>
<reference evidence="10" key="1">
    <citation type="journal article" date="2019" name="Int. J. Syst. Evol. Microbiol.">
        <title>The Global Catalogue of Microorganisms (GCM) 10K type strain sequencing project: providing services to taxonomists for standard genome sequencing and annotation.</title>
        <authorList>
            <consortium name="The Broad Institute Genomics Platform"/>
            <consortium name="The Broad Institute Genome Sequencing Center for Infectious Disease"/>
            <person name="Wu L."/>
            <person name="Ma J."/>
        </authorList>
    </citation>
    <scope>NUCLEOTIDE SEQUENCE [LARGE SCALE GENOMIC DNA]</scope>
    <source>
        <strain evidence="10">NBRC 106593</strain>
    </source>
</reference>
<dbReference type="Gene3D" id="3.40.50.10310">
    <property type="entry name" value="Creatininase"/>
    <property type="match status" value="1"/>
</dbReference>
<evidence type="ECO:0000313" key="10">
    <source>
        <dbReference type="Proteomes" id="UP001596356"/>
    </source>
</evidence>
<dbReference type="Gene3D" id="3.20.20.70">
    <property type="entry name" value="Aldolase class I"/>
    <property type="match status" value="1"/>
</dbReference>
<comment type="caution">
    <text evidence="9">The sequence shown here is derived from an EMBL/GenBank/DDBJ whole genome shotgun (WGS) entry which is preliminary data.</text>
</comment>
<dbReference type="SFLD" id="SFLDG01067">
    <property type="entry name" value="SPASM/twitch_domain_containing"/>
    <property type="match status" value="1"/>
</dbReference>
<dbReference type="RefSeq" id="WP_377820336.1">
    <property type="nucleotide sequence ID" value="NZ_JBHSWJ010000002.1"/>
</dbReference>
<evidence type="ECO:0000256" key="2">
    <source>
        <dbReference type="ARBA" id="ARBA00022723"/>
    </source>
</evidence>
<dbReference type="PANTHER" id="PTHR11228:SF7">
    <property type="entry name" value="PQQA PEPTIDE CYCLASE"/>
    <property type="match status" value="1"/>
</dbReference>
<dbReference type="CDD" id="cd21123">
    <property type="entry name" value="SPASM_MftC-like"/>
    <property type="match status" value="1"/>
</dbReference>
<dbReference type="EMBL" id="JBHSWJ010000002">
    <property type="protein sequence ID" value="MFC6712885.1"/>
    <property type="molecule type" value="Genomic_DNA"/>
</dbReference>
<organism evidence="9 10">
    <name type="scientific">Branchiibius cervicis</name>
    <dbReference type="NCBI Taxonomy" id="908252"/>
    <lineage>
        <taxon>Bacteria</taxon>
        <taxon>Bacillati</taxon>
        <taxon>Actinomycetota</taxon>
        <taxon>Actinomycetes</taxon>
        <taxon>Micrococcales</taxon>
        <taxon>Dermacoccaceae</taxon>
        <taxon>Branchiibius</taxon>
    </lineage>
</organism>
<dbReference type="SUPFAM" id="SSF102215">
    <property type="entry name" value="Creatininase"/>
    <property type="match status" value="1"/>
</dbReference>
<keyword evidence="2" id="KW-0479">Metal-binding</keyword>
<evidence type="ECO:0000256" key="5">
    <source>
        <dbReference type="ARBA" id="ARBA00023239"/>
    </source>
</evidence>
<evidence type="ECO:0000256" key="1">
    <source>
        <dbReference type="ARBA" id="ARBA00022691"/>
    </source>
</evidence>
<keyword evidence="3" id="KW-0408">Iron</keyword>
<dbReference type="InterPro" id="IPR013785">
    <property type="entry name" value="Aldolase_TIM"/>
</dbReference>